<proteinExistence type="predicted"/>
<dbReference type="AlphaFoldDB" id="A0A5N0EB34"/>
<gene>
    <name evidence="1" type="ORF">F3087_29100</name>
</gene>
<dbReference type="OrthoDB" id="4571983at2"/>
<organism evidence="1 2">
    <name type="scientific">Nocardia colli</name>
    <dbReference type="NCBI Taxonomy" id="2545717"/>
    <lineage>
        <taxon>Bacteria</taxon>
        <taxon>Bacillati</taxon>
        <taxon>Actinomycetota</taxon>
        <taxon>Actinomycetes</taxon>
        <taxon>Mycobacteriales</taxon>
        <taxon>Nocardiaceae</taxon>
        <taxon>Nocardia</taxon>
    </lineage>
</organism>
<name>A0A5N0EB34_9NOCA</name>
<accession>A0A5N0EB34</accession>
<comment type="caution">
    <text evidence="1">The sequence shown here is derived from an EMBL/GenBank/DDBJ whole genome shotgun (WGS) entry which is preliminary data.</text>
</comment>
<reference evidence="1 2" key="1">
    <citation type="submission" date="2019-09" db="EMBL/GenBank/DDBJ databases">
        <authorList>
            <person name="Wang X."/>
        </authorList>
    </citation>
    <scope>NUCLEOTIDE SEQUENCE [LARGE SCALE GENOMIC DNA]</scope>
    <source>
        <strain evidence="1 2">CICC 11023</strain>
    </source>
</reference>
<dbReference type="EMBL" id="VXLC01000015">
    <property type="protein sequence ID" value="KAA8885689.1"/>
    <property type="molecule type" value="Genomic_DNA"/>
</dbReference>
<sequence length="367" mass="35278">MSNIAVIRLSRNQSAMRCRSSTDSGRSYRARCHAKSALHFTVADRLNSVPGGDDMRARRGLAKVGIVGVVATAGIASSQCFAAAETVPQGAGTVSKSIAAAGFIHDAAAVAPWDNVGQGRGTDFEPGTNGTLSANVIDPDYFALVDQRRRELLAAATIDGAVDGAAIGGIGGAATGAAVGAITGVGTGLATVPIGAGIGAAVGAGVGLVAGPLIGAVVGMAGGCLVGAPALLVGCIPGAIIGGTIVGFVGTIAGPIVGSLAGAAIGGGIGAGVATAAGLGTAAVGAPLGAAIGAGLGAAIGAGTAASEANQALAQQNLNDLEGFAYDQRHETNAPAPVDPITSSVQDGLNNINAFVTTLNDQFQLVK</sequence>
<evidence type="ECO:0000313" key="1">
    <source>
        <dbReference type="EMBL" id="KAA8885689.1"/>
    </source>
</evidence>
<dbReference type="RefSeq" id="WP_150405247.1">
    <property type="nucleotide sequence ID" value="NZ_VXLC01000015.1"/>
</dbReference>
<evidence type="ECO:0000313" key="2">
    <source>
        <dbReference type="Proteomes" id="UP000323876"/>
    </source>
</evidence>
<dbReference type="Proteomes" id="UP000323876">
    <property type="component" value="Unassembled WGS sequence"/>
</dbReference>
<evidence type="ECO:0008006" key="3">
    <source>
        <dbReference type="Google" id="ProtNLM"/>
    </source>
</evidence>
<keyword evidence="2" id="KW-1185">Reference proteome</keyword>
<protein>
    <recommendedName>
        <fullName evidence="3">Glycine zipper domain-containing protein</fullName>
    </recommendedName>
</protein>